<dbReference type="Proteomes" id="UP001144313">
    <property type="component" value="Unassembled WGS sequence"/>
</dbReference>
<dbReference type="CDD" id="cd02252">
    <property type="entry name" value="nylC_like"/>
    <property type="match status" value="1"/>
</dbReference>
<sequence>MRGSQVSRNTVHNELSYRSVIEFQERFRAARRYSFRMRDLGVRVGHWTGEHTGCTVLLFEEATTASGEVRGGAPASREIELLDPLRANTGIDAVLLTGGSAFGLAAADGVMQWLAEHDRGVLTTGGPVPIVPTLGLFDLDGSGNVPGAAQGYEACDAAMAPFEPALDGPIGAGRGATVGQWRGVTLPSGLRTATVWAGPVAVCALAAVNAFGEPGPLDRELLRPEGFATGAFGRNTTIGVVVTNARLDKVECALVAQGAHDGLAKAISPVHTRMDGDAFVAASTGGLEASVDVVRALAVEAVAEAISAY</sequence>
<reference evidence="2" key="1">
    <citation type="submission" date="2022-12" db="EMBL/GenBank/DDBJ databases">
        <title>Reference genome sequencing for broad-spectrum identification of bacterial and archaeal isolates by mass spectrometry.</title>
        <authorList>
            <person name="Sekiguchi Y."/>
            <person name="Tourlousse D.M."/>
        </authorList>
    </citation>
    <scope>NUCLEOTIDE SEQUENCE</scope>
    <source>
        <strain evidence="2">LLR39Z86</strain>
    </source>
</reference>
<dbReference type="PANTHER" id="PTHR36512:SF3">
    <property type="entry name" value="BLR5678 PROTEIN"/>
    <property type="match status" value="1"/>
</dbReference>
<dbReference type="AlphaFoldDB" id="A0A9W6G734"/>
<dbReference type="PANTHER" id="PTHR36512">
    <property type="entry name" value="D-AMINOPEPTIDASE"/>
    <property type="match status" value="1"/>
</dbReference>
<dbReference type="Gene3D" id="3.60.70.12">
    <property type="entry name" value="L-amino peptidase D-ALA esterase/amidase"/>
    <property type="match status" value="1"/>
</dbReference>
<evidence type="ECO:0000313" key="3">
    <source>
        <dbReference type="Proteomes" id="UP001144313"/>
    </source>
</evidence>
<dbReference type="EMBL" id="BSDT01000001">
    <property type="protein sequence ID" value="GLI41493.1"/>
    <property type="molecule type" value="Genomic_DNA"/>
</dbReference>
<protein>
    <recommendedName>
        <fullName evidence="4">L-aminopeptidase/D-esterase-like protein</fullName>
    </recommendedName>
</protein>
<comment type="caution">
    <text evidence="2">The sequence shown here is derived from an EMBL/GenBank/DDBJ whole genome shotgun (WGS) entry which is preliminary data.</text>
</comment>
<evidence type="ECO:0000256" key="1">
    <source>
        <dbReference type="ARBA" id="ARBA00007068"/>
    </source>
</evidence>
<dbReference type="GO" id="GO:0004177">
    <property type="term" value="F:aminopeptidase activity"/>
    <property type="evidence" value="ECO:0007669"/>
    <property type="project" value="TreeGrafter"/>
</dbReference>
<dbReference type="InterPro" id="IPR016117">
    <property type="entry name" value="ArgJ-like_dom_sf"/>
</dbReference>
<proteinExistence type="inferred from homology"/>
<evidence type="ECO:0008006" key="4">
    <source>
        <dbReference type="Google" id="ProtNLM"/>
    </source>
</evidence>
<name>A0A9W6G734_9ACTN</name>
<dbReference type="Pfam" id="PF03576">
    <property type="entry name" value="Peptidase_S58"/>
    <property type="match status" value="1"/>
</dbReference>
<accession>A0A9W6G734</accession>
<dbReference type="SUPFAM" id="SSF56266">
    <property type="entry name" value="DmpA/ArgJ-like"/>
    <property type="match status" value="1"/>
</dbReference>
<organism evidence="2 3">
    <name type="scientific">Glycomyces algeriensis</name>
    <dbReference type="NCBI Taxonomy" id="256037"/>
    <lineage>
        <taxon>Bacteria</taxon>
        <taxon>Bacillati</taxon>
        <taxon>Actinomycetota</taxon>
        <taxon>Actinomycetes</taxon>
        <taxon>Glycomycetales</taxon>
        <taxon>Glycomycetaceae</taxon>
        <taxon>Glycomyces</taxon>
    </lineage>
</organism>
<dbReference type="InterPro" id="IPR005321">
    <property type="entry name" value="Peptidase_S58_DmpA"/>
</dbReference>
<gene>
    <name evidence="2" type="ORF">GALLR39Z86_13430</name>
</gene>
<keyword evidence="3" id="KW-1185">Reference proteome</keyword>
<comment type="similarity">
    <text evidence="1">Belongs to the peptidase S58 family.</text>
</comment>
<evidence type="ECO:0000313" key="2">
    <source>
        <dbReference type="EMBL" id="GLI41493.1"/>
    </source>
</evidence>